<organism evidence="1 2">
    <name type="scientific">Deinococcus depolymerans</name>
    <dbReference type="NCBI Taxonomy" id="392408"/>
    <lineage>
        <taxon>Bacteria</taxon>
        <taxon>Thermotogati</taxon>
        <taxon>Deinococcota</taxon>
        <taxon>Deinococci</taxon>
        <taxon>Deinococcales</taxon>
        <taxon>Deinococcaceae</taxon>
        <taxon>Deinococcus</taxon>
    </lineage>
</organism>
<evidence type="ECO:0000313" key="2">
    <source>
        <dbReference type="Proteomes" id="UP001500191"/>
    </source>
</evidence>
<sequence>MILTTLGLGLVGGAAVLALAGQVFGGEAASRRPAVASGATRRDGAQEVYWEARLLAACHGNRAALERRVSGKARQFPGMKRWQLMRLAYLDVTARRPAPTR</sequence>
<comment type="caution">
    <text evidence="1">The sequence shown here is derived from an EMBL/GenBank/DDBJ whole genome shotgun (WGS) entry which is preliminary data.</text>
</comment>
<proteinExistence type="predicted"/>
<keyword evidence="2" id="KW-1185">Reference proteome</keyword>
<reference evidence="2" key="1">
    <citation type="journal article" date="2019" name="Int. J. Syst. Evol. Microbiol.">
        <title>The Global Catalogue of Microorganisms (GCM) 10K type strain sequencing project: providing services to taxonomists for standard genome sequencing and annotation.</title>
        <authorList>
            <consortium name="The Broad Institute Genomics Platform"/>
            <consortium name="The Broad Institute Genome Sequencing Center for Infectious Disease"/>
            <person name="Wu L."/>
            <person name="Ma J."/>
        </authorList>
    </citation>
    <scope>NUCLEOTIDE SEQUENCE [LARGE SCALE GENOMIC DNA]</scope>
    <source>
        <strain evidence="2">JCM 14368</strain>
    </source>
</reference>
<gene>
    <name evidence="1" type="ORF">GCM10008937_17320</name>
</gene>
<evidence type="ECO:0000313" key="1">
    <source>
        <dbReference type="EMBL" id="GAA0509995.1"/>
    </source>
</evidence>
<dbReference type="EMBL" id="BAAADB010000013">
    <property type="protein sequence ID" value="GAA0509995.1"/>
    <property type="molecule type" value="Genomic_DNA"/>
</dbReference>
<name>A0ABP3LYT9_9DEIO</name>
<protein>
    <submittedName>
        <fullName evidence="1">Uncharacterized protein</fullName>
    </submittedName>
</protein>
<accession>A0ABP3LYT9</accession>
<dbReference type="Proteomes" id="UP001500191">
    <property type="component" value="Unassembled WGS sequence"/>
</dbReference>
<dbReference type="RefSeq" id="WP_343757808.1">
    <property type="nucleotide sequence ID" value="NZ_BAAADB010000013.1"/>
</dbReference>